<dbReference type="InParanoid" id="A4HKL5"/>
<dbReference type="Proteomes" id="UP000007258">
    <property type="component" value="Chromosome 32"/>
</dbReference>
<reference evidence="1 2" key="2">
    <citation type="journal article" date="2011" name="Genome Res.">
        <title>Chromosome and gene copy number variation allow major structural change between species and strains of Leishmania.</title>
        <authorList>
            <person name="Rogers M.B."/>
            <person name="Hilley J.D."/>
            <person name="Dickens N.J."/>
            <person name="Wilkes J."/>
            <person name="Bates P.A."/>
            <person name="Depledge D.P."/>
            <person name="Harris D."/>
            <person name="Her Y."/>
            <person name="Herzyk P."/>
            <person name="Imamura H."/>
            <person name="Otto T.D."/>
            <person name="Sanders M."/>
            <person name="Seeger K."/>
            <person name="Dujardin J.C."/>
            <person name="Berriman M."/>
            <person name="Smith D.F."/>
            <person name="Hertz-Fowler C."/>
            <person name="Mottram J.C."/>
        </authorList>
    </citation>
    <scope>NUCLEOTIDE SEQUENCE [LARGE SCALE GENOMIC DNA]</scope>
    <source>
        <strain evidence="1 2">MHOM/BR/75/M2904</strain>
    </source>
</reference>
<dbReference type="AlphaFoldDB" id="A4HKL5"/>
<dbReference type="STRING" id="5660.A4HKL5"/>
<dbReference type="GeneID" id="5418528"/>
<dbReference type="KEGG" id="lbz:LBRM_32_2470"/>
<organism evidence="1 2">
    <name type="scientific">Leishmania braziliensis</name>
    <dbReference type="NCBI Taxonomy" id="5660"/>
    <lineage>
        <taxon>Eukaryota</taxon>
        <taxon>Discoba</taxon>
        <taxon>Euglenozoa</taxon>
        <taxon>Kinetoplastea</taxon>
        <taxon>Metakinetoplastina</taxon>
        <taxon>Trypanosomatida</taxon>
        <taxon>Trypanosomatidae</taxon>
        <taxon>Leishmaniinae</taxon>
        <taxon>Leishmania</taxon>
        <taxon>Leishmania braziliensis species complex</taxon>
    </lineage>
</organism>
<dbReference type="EMBL" id="FR799007">
    <property type="protein sequence ID" value="CAM43042.1"/>
    <property type="molecule type" value="Genomic_DNA"/>
</dbReference>
<reference evidence="1 2" key="1">
    <citation type="journal article" date="2007" name="Nat. Genet.">
        <title>Comparative genomic analysis of three Leishmania species that cause diverse human disease.</title>
        <authorList>
            <person name="Peacock C.S."/>
            <person name="Seeger K."/>
            <person name="Harris D."/>
            <person name="Murphy L."/>
            <person name="Ruiz J.C."/>
            <person name="Quail M.A."/>
            <person name="Peters N."/>
            <person name="Adlem E."/>
            <person name="Tivey A."/>
            <person name="Aslett M."/>
            <person name="Kerhornou A."/>
            <person name="Ivens A."/>
            <person name="Fraser A."/>
            <person name="Rajandream M.A."/>
            <person name="Carver T."/>
            <person name="Norbertczak H."/>
            <person name="Chillingworth T."/>
            <person name="Hance Z."/>
            <person name="Jagels K."/>
            <person name="Moule S."/>
            <person name="Ormond D."/>
            <person name="Rutter S."/>
            <person name="Squares R."/>
            <person name="Whitehead S."/>
            <person name="Rabbinowitsch E."/>
            <person name="Arrowsmith C."/>
            <person name="White B."/>
            <person name="Thurston S."/>
            <person name="Bringaud F."/>
            <person name="Baldauf S.L."/>
            <person name="Faulconbridge A."/>
            <person name="Jeffares D."/>
            <person name="Depledge D.P."/>
            <person name="Oyola S.O."/>
            <person name="Hilley J.D."/>
            <person name="Brito L.O."/>
            <person name="Tosi L.R."/>
            <person name="Barrell B."/>
            <person name="Cruz A.K."/>
            <person name="Mottram J.C."/>
            <person name="Smith D.F."/>
            <person name="Berriman M."/>
        </authorList>
    </citation>
    <scope>NUCLEOTIDE SEQUENCE [LARGE SCALE GENOMIC DNA]</scope>
    <source>
        <strain evidence="1 2">MHOM/BR/75/M2904</strain>
    </source>
</reference>
<dbReference type="RefSeq" id="XP_001567600.1">
    <property type="nucleotide sequence ID" value="XM_001567550.1"/>
</dbReference>
<proteinExistence type="predicted"/>
<sequence length="201" mass="21656">MATVASVEDAVPHAHAAVPGADIVALHVTCGPTVLALFLYRRLPARSLAEQWRCLVAEPSLLAEKPRGYQRVVLALHVRTDAVSLGFAAAAAKAYEVVERLHLQQLTAADVQEVLQSCAHDAGSGDCVSDTIAGACIAQHLIRQISALGGSKHNRHDEVGDFPGCFSNLLFSLLAPYPGYAIQMPEVPFFFFDRTIVEKVR</sequence>
<protein>
    <submittedName>
        <fullName evidence="1">Uncharacterized protein</fullName>
    </submittedName>
</protein>
<accession>A4HKL5</accession>
<gene>
    <name evidence="1" type="ORF">LBRM_32_2470</name>
</gene>
<name>A4HKL5_LEIBR</name>
<dbReference type="VEuPathDB" id="TriTrypDB:LbrM.32.2470"/>
<evidence type="ECO:0000313" key="2">
    <source>
        <dbReference type="Proteomes" id="UP000007258"/>
    </source>
</evidence>
<keyword evidence="2" id="KW-1185">Reference proteome</keyword>
<evidence type="ECO:0000313" key="1">
    <source>
        <dbReference type="EMBL" id="CAM43042.1"/>
    </source>
</evidence>